<dbReference type="GO" id="GO:0016791">
    <property type="term" value="F:phosphatase activity"/>
    <property type="evidence" value="ECO:0007669"/>
    <property type="project" value="InterPro"/>
</dbReference>
<dbReference type="PANTHER" id="PTHR28181">
    <property type="entry name" value="UPF0655 PROTEIN YCR015C"/>
    <property type="match status" value="1"/>
</dbReference>
<dbReference type="InterPro" id="IPR006384">
    <property type="entry name" value="HAD_hydro_PyrdxlP_Pase-like"/>
</dbReference>
<dbReference type="Proteomes" id="UP000799429">
    <property type="component" value="Unassembled WGS sequence"/>
</dbReference>
<evidence type="ECO:0000313" key="3">
    <source>
        <dbReference type="Proteomes" id="UP000799429"/>
    </source>
</evidence>
<dbReference type="NCBIfam" id="TIGR01489">
    <property type="entry name" value="DKMTPPase-SF"/>
    <property type="match status" value="1"/>
</dbReference>
<name>A0A9P4S9N4_9PEZI</name>
<dbReference type="Gene3D" id="3.40.50.1000">
    <property type="entry name" value="HAD superfamily/HAD-like"/>
    <property type="match status" value="1"/>
</dbReference>
<dbReference type="OrthoDB" id="10014216at2759"/>
<keyword evidence="1" id="KW-0378">Hydrolase</keyword>
<evidence type="ECO:0008006" key="4">
    <source>
        <dbReference type="Google" id="ProtNLM"/>
    </source>
</evidence>
<dbReference type="SUPFAM" id="SSF56784">
    <property type="entry name" value="HAD-like"/>
    <property type="match status" value="1"/>
</dbReference>
<dbReference type="InterPro" id="IPR036412">
    <property type="entry name" value="HAD-like_sf"/>
</dbReference>
<dbReference type="InterPro" id="IPR023214">
    <property type="entry name" value="HAD_sf"/>
</dbReference>
<dbReference type="Pfam" id="PF12710">
    <property type="entry name" value="HAD"/>
    <property type="match status" value="1"/>
</dbReference>
<organism evidence="2 3">
    <name type="scientific">Patellaria atrata CBS 101060</name>
    <dbReference type="NCBI Taxonomy" id="1346257"/>
    <lineage>
        <taxon>Eukaryota</taxon>
        <taxon>Fungi</taxon>
        <taxon>Dikarya</taxon>
        <taxon>Ascomycota</taxon>
        <taxon>Pezizomycotina</taxon>
        <taxon>Dothideomycetes</taxon>
        <taxon>Dothideomycetes incertae sedis</taxon>
        <taxon>Patellariales</taxon>
        <taxon>Patellariaceae</taxon>
        <taxon>Patellaria</taxon>
    </lineage>
</organism>
<dbReference type="EMBL" id="MU006096">
    <property type="protein sequence ID" value="KAF2838666.1"/>
    <property type="molecule type" value="Genomic_DNA"/>
</dbReference>
<comment type="caution">
    <text evidence="2">The sequence shown here is derived from an EMBL/GenBank/DDBJ whole genome shotgun (WGS) entry which is preliminary data.</text>
</comment>
<sequence length="255" mass="28717">MKPKFIFFTDFDGTITLQDSNNYMTDNIGYGEAKRKQGNKDTLEGNITFRDSFKDMMDSVTRPYSECIEFLVQNIKLDPHFNEFYKWALGNNVPVVVLTGGMEPIVKALLEKLVGSDFDKLQVVGNNVAARPGKTIDEEGGWTITFRDESEHGHDKSLTLRPYAELPESERPVMFYAGDGVSDVSAARETDLLFAKKGEDLITYCVREDIPFTLFENWKSILEKVKQIYNGDISVKDAAAEGHRLFKAGQAGVDM</sequence>
<gene>
    <name evidence="2" type="ORF">M501DRAFT_975323</name>
</gene>
<accession>A0A9P4S9N4</accession>
<evidence type="ECO:0000256" key="1">
    <source>
        <dbReference type="ARBA" id="ARBA00022801"/>
    </source>
</evidence>
<dbReference type="Gene3D" id="3.90.1470.20">
    <property type="match status" value="1"/>
</dbReference>
<dbReference type="PANTHER" id="PTHR28181:SF2">
    <property type="entry name" value="PHOSPHORIC MONOESTER HYDROLASE"/>
    <property type="match status" value="1"/>
</dbReference>
<dbReference type="AlphaFoldDB" id="A0A9P4S9N4"/>
<protein>
    <recommendedName>
        <fullName evidence="4">Phosphoserine phosphatase</fullName>
    </recommendedName>
</protein>
<proteinExistence type="predicted"/>
<evidence type="ECO:0000313" key="2">
    <source>
        <dbReference type="EMBL" id="KAF2838666.1"/>
    </source>
</evidence>
<dbReference type="InterPro" id="IPR050849">
    <property type="entry name" value="HAD-like_hydrolase_phosphatase"/>
</dbReference>
<reference evidence="2" key="1">
    <citation type="journal article" date="2020" name="Stud. Mycol.">
        <title>101 Dothideomycetes genomes: a test case for predicting lifestyles and emergence of pathogens.</title>
        <authorList>
            <person name="Haridas S."/>
            <person name="Albert R."/>
            <person name="Binder M."/>
            <person name="Bloem J."/>
            <person name="Labutti K."/>
            <person name="Salamov A."/>
            <person name="Andreopoulos B."/>
            <person name="Baker S."/>
            <person name="Barry K."/>
            <person name="Bills G."/>
            <person name="Bluhm B."/>
            <person name="Cannon C."/>
            <person name="Castanera R."/>
            <person name="Culley D."/>
            <person name="Daum C."/>
            <person name="Ezra D."/>
            <person name="Gonzalez J."/>
            <person name="Henrissat B."/>
            <person name="Kuo A."/>
            <person name="Liang C."/>
            <person name="Lipzen A."/>
            <person name="Lutzoni F."/>
            <person name="Magnuson J."/>
            <person name="Mondo S."/>
            <person name="Nolan M."/>
            <person name="Ohm R."/>
            <person name="Pangilinan J."/>
            <person name="Park H.-J."/>
            <person name="Ramirez L."/>
            <person name="Alfaro M."/>
            <person name="Sun H."/>
            <person name="Tritt A."/>
            <person name="Yoshinaga Y."/>
            <person name="Zwiers L.-H."/>
            <person name="Turgeon B."/>
            <person name="Goodwin S."/>
            <person name="Spatafora J."/>
            <person name="Crous P."/>
            <person name="Grigoriev I."/>
        </authorList>
    </citation>
    <scope>NUCLEOTIDE SEQUENCE</scope>
    <source>
        <strain evidence="2">CBS 101060</strain>
    </source>
</reference>
<keyword evidence="3" id="KW-1185">Reference proteome</keyword>
<dbReference type="NCBIfam" id="TIGR01488">
    <property type="entry name" value="HAD-SF-IB"/>
    <property type="match status" value="1"/>
</dbReference>